<keyword evidence="1" id="KW-0433">Leucine-rich repeat</keyword>
<keyword evidence="6" id="KW-1185">Reference proteome</keyword>
<dbReference type="Gene3D" id="3.80.10.10">
    <property type="entry name" value="Ribonuclease Inhibitor"/>
    <property type="match status" value="1"/>
</dbReference>
<evidence type="ECO:0000256" key="4">
    <source>
        <dbReference type="SAM" id="SignalP"/>
    </source>
</evidence>
<dbReference type="GeneID" id="109541717"/>
<evidence type="ECO:0000313" key="6">
    <source>
        <dbReference type="Proteomes" id="UP000019118"/>
    </source>
</evidence>
<name>A0AAR5PYX2_DENPD</name>
<proteinExistence type="predicted"/>
<reference evidence="6" key="1">
    <citation type="journal article" date="2013" name="Genome Biol.">
        <title>Draft genome of the mountain pine beetle, Dendroctonus ponderosae Hopkins, a major forest pest.</title>
        <authorList>
            <person name="Keeling C.I."/>
            <person name="Yuen M.M."/>
            <person name="Liao N.Y."/>
            <person name="Docking T.R."/>
            <person name="Chan S.K."/>
            <person name="Taylor G.A."/>
            <person name="Palmquist D.L."/>
            <person name="Jackman S.D."/>
            <person name="Nguyen A."/>
            <person name="Li M."/>
            <person name="Henderson H."/>
            <person name="Janes J.K."/>
            <person name="Zhao Y."/>
            <person name="Pandoh P."/>
            <person name="Moore R."/>
            <person name="Sperling F.A."/>
            <person name="Huber D.P."/>
            <person name="Birol I."/>
            <person name="Jones S.J."/>
            <person name="Bohlmann J."/>
        </authorList>
    </citation>
    <scope>NUCLEOTIDE SEQUENCE</scope>
</reference>
<dbReference type="AlphaFoldDB" id="A0AAR5PYX2"/>
<dbReference type="InterPro" id="IPR003591">
    <property type="entry name" value="Leu-rich_rpt_typical-subtyp"/>
</dbReference>
<feature type="signal peptide" evidence="4">
    <location>
        <begin position="1"/>
        <end position="21"/>
    </location>
</feature>
<dbReference type="Pfam" id="PF13855">
    <property type="entry name" value="LRR_8"/>
    <property type="match status" value="1"/>
</dbReference>
<dbReference type="KEGG" id="dpa:109541717"/>
<dbReference type="GO" id="GO:0005615">
    <property type="term" value="C:extracellular space"/>
    <property type="evidence" value="ECO:0007669"/>
    <property type="project" value="TreeGrafter"/>
</dbReference>
<evidence type="ECO:0000256" key="3">
    <source>
        <dbReference type="ARBA" id="ARBA00022737"/>
    </source>
</evidence>
<dbReference type="PANTHER" id="PTHR24373:SF384">
    <property type="entry name" value="LEUCINE RICH REPEAT CONTAINING 38"/>
    <property type="match status" value="1"/>
</dbReference>
<dbReference type="InterPro" id="IPR032675">
    <property type="entry name" value="LRR_dom_sf"/>
</dbReference>
<dbReference type="GO" id="GO:0031012">
    <property type="term" value="C:extracellular matrix"/>
    <property type="evidence" value="ECO:0007669"/>
    <property type="project" value="TreeGrafter"/>
</dbReference>
<reference evidence="5" key="2">
    <citation type="submission" date="2024-08" db="UniProtKB">
        <authorList>
            <consortium name="EnsemblMetazoa"/>
        </authorList>
    </citation>
    <scope>IDENTIFICATION</scope>
</reference>
<protein>
    <submittedName>
        <fullName evidence="5">Uncharacterized protein</fullName>
    </submittedName>
</protein>
<dbReference type="PROSITE" id="PS51450">
    <property type="entry name" value="LRR"/>
    <property type="match status" value="1"/>
</dbReference>
<evidence type="ECO:0000256" key="1">
    <source>
        <dbReference type="ARBA" id="ARBA00022614"/>
    </source>
</evidence>
<organism evidence="5 6">
    <name type="scientific">Dendroctonus ponderosae</name>
    <name type="common">Mountain pine beetle</name>
    <dbReference type="NCBI Taxonomy" id="77166"/>
    <lineage>
        <taxon>Eukaryota</taxon>
        <taxon>Metazoa</taxon>
        <taxon>Ecdysozoa</taxon>
        <taxon>Arthropoda</taxon>
        <taxon>Hexapoda</taxon>
        <taxon>Insecta</taxon>
        <taxon>Pterygota</taxon>
        <taxon>Neoptera</taxon>
        <taxon>Endopterygota</taxon>
        <taxon>Coleoptera</taxon>
        <taxon>Polyphaga</taxon>
        <taxon>Cucujiformia</taxon>
        <taxon>Curculionidae</taxon>
        <taxon>Scolytinae</taxon>
        <taxon>Dendroctonus</taxon>
    </lineage>
</organism>
<sequence length="273" mass="31680">MDATRLVLLITCCCFFRRLPAHPMDYDSSSEEDENHPAAMEQAGKNLNQVLQGDFAITKANFAYNSISQLPAYVFYKNLYRNLDRVQLGHNKIAHVDATAFKELQLLRTLDLSSNRIVRLETNSFRHNYRLQKLDLAFNSISFDPERPFLKSLSIKTLVLSHNRIIHLYDITFARMPNLQTLLLDGNPLYYVSRNCFVYSRRLQYVSLANTGVDRLMDSMFRTVPRLVDLANTTLAKKFEPPLRKVKAEQLVKLMDFERRIFGDEDDVDDDDT</sequence>
<accession>A0AAR5PYX2</accession>
<dbReference type="SMART" id="SM00369">
    <property type="entry name" value="LRR_TYP"/>
    <property type="match status" value="4"/>
</dbReference>
<dbReference type="EnsemblMetazoa" id="XM_019910645.1">
    <property type="protein sequence ID" value="XP_019766204.1"/>
    <property type="gene ID" value="LOC109541717"/>
</dbReference>
<keyword evidence="2 4" id="KW-0732">Signal</keyword>
<dbReference type="Proteomes" id="UP000019118">
    <property type="component" value="Unassembled WGS sequence"/>
</dbReference>
<evidence type="ECO:0000313" key="5">
    <source>
        <dbReference type="EnsemblMetazoa" id="XP_019766204.1"/>
    </source>
</evidence>
<dbReference type="InterPro" id="IPR050328">
    <property type="entry name" value="Dev_Immune_Receptor"/>
</dbReference>
<dbReference type="SUPFAM" id="SSF52058">
    <property type="entry name" value="L domain-like"/>
    <property type="match status" value="1"/>
</dbReference>
<evidence type="ECO:0000256" key="2">
    <source>
        <dbReference type="ARBA" id="ARBA00022729"/>
    </source>
</evidence>
<dbReference type="PANTHER" id="PTHR24373">
    <property type="entry name" value="SLIT RELATED LEUCINE-RICH REPEAT NEURONAL PROTEIN"/>
    <property type="match status" value="1"/>
</dbReference>
<keyword evidence="3" id="KW-0677">Repeat</keyword>
<feature type="chain" id="PRO_5043692159" evidence="4">
    <location>
        <begin position="22"/>
        <end position="273"/>
    </location>
</feature>
<dbReference type="InterPro" id="IPR001611">
    <property type="entry name" value="Leu-rich_rpt"/>
</dbReference>